<evidence type="ECO:0000259" key="3">
    <source>
        <dbReference type="PROSITE" id="PS01031"/>
    </source>
</evidence>
<dbReference type="Pfam" id="PF00011">
    <property type="entry name" value="HSP20"/>
    <property type="match status" value="1"/>
</dbReference>
<dbReference type="AlphaFoldDB" id="A0A7L7KP43"/>
<dbReference type="InterPro" id="IPR002068">
    <property type="entry name" value="A-crystallin/Hsp20_dom"/>
</dbReference>
<feature type="domain" description="SHSP" evidence="3">
    <location>
        <begin position="29"/>
        <end position="139"/>
    </location>
</feature>
<evidence type="ECO:0000256" key="2">
    <source>
        <dbReference type="RuleBase" id="RU003616"/>
    </source>
</evidence>
<comment type="similarity">
    <text evidence="1 2">Belongs to the small heat shock protein (HSP20) family.</text>
</comment>
<dbReference type="EMBL" id="CP048914">
    <property type="protein sequence ID" value="QMS84541.1"/>
    <property type="molecule type" value="Genomic_DNA"/>
</dbReference>
<gene>
    <name evidence="4" type="ORF">G4Z02_01855</name>
</gene>
<reference evidence="4 5" key="1">
    <citation type="submission" date="2020-02" db="EMBL/GenBank/DDBJ databases">
        <authorList>
            <person name="Zheng R.K."/>
            <person name="Sun C.M."/>
        </authorList>
    </citation>
    <scope>NUCLEOTIDE SEQUENCE [LARGE SCALE GENOMIC DNA]</scope>
    <source>
        <strain evidence="5">zrk13</strain>
    </source>
</reference>
<accession>A0A7L7KP43</accession>
<dbReference type="KEGG" id="xcl:G4Z02_01855"/>
<dbReference type="InterPro" id="IPR031107">
    <property type="entry name" value="Small_HSP"/>
</dbReference>
<dbReference type="RefSeq" id="WP_258878156.1">
    <property type="nucleotide sequence ID" value="NZ_CP048914.1"/>
</dbReference>
<dbReference type="PANTHER" id="PTHR11527">
    <property type="entry name" value="HEAT-SHOCK PROTEIN 20 FAMILY MEMBER"/>
    <property type="match status" value="1"/>
</dbReference>
<proteinExistence type="inferred from homology"/>
<sequence length="139" mass="16809">MYRITPYRRNNPSTRDVFDLFDDFFNDRKTAYVRDFKIDVKDEKDKYIVEAEVPGLTKKDLNIKYENDRLTISINKEDEKEETEDNYMHKERYSFRSERSIYLEDVDPKKLSAKMDNGILTIELMKLEHKISSYMIDIK</sequence>
<dbReference type="Proteomes" id="UP000514720">
    <property type="component" value="Chromosome"/>
</dbReference>
<dbReference type="Gene3D" id="2.60.40.790">
    <property type="match status" value="1"/>
</dbReference>
<keyword evidence="5" id="KW-1185">Reference proteome</keyword>
<evidence type="ECO:0000313" key="4">
    <source>
        <dbReference type="EMBL" id="QMS84541.1"/>
    </source>
</evidence>
<dbReference type="SUPFAM" id="SSF49764">
    <property type="entry name" value="HSP20-like chaperones"/>
    <property type="match status" value="1"/>
</dbReference>
<dbReference type="PROSITE" id="PS01031">
    <property type="entry name" value="SHSP"/>
    <property type="match status" value="1"/>
</dbReference>
<organism evidence="4 5">
    <name type="scientific">Candidatus Xianfuyuplasma coldseepsis</name>
    <dbReference type="NCBI Taxonomy" id="2782163"/>
    <lineage>
        <taxon>Bacteria</taxon>
        <taxon>Bacillati</taxon>
        <taxon>Mycoplasmatota</taxon>
        <taxon>Mollicutes</taxon>
        <taxon>Candidatus Izemoplasmatales</taxon>
        <taxon>Candidatus Izemoplasmataceae</taxon>
        <taxon>Candidatus Xianfuyuplasma</taxon>
    </lineage>
</organism>
<dbReference type="InterPro" id="IPR008978">
    <property type="entry name" value="HSP20-like_chaperone"/>
</dbReference>
<evidence type="ECO:0000256" key="1">
    <source>
        <dbReference type="PROSITE-ProRule" id="PRU00285"/>
    </source>
</evidence>
<protein>
    <submittedName>
        <fullName evidence="4">Hsp20 family protein</fullName>
    </submittedName>
</protein>
<evidence type="ECO:0000313" key="5">
    <source>
        <dbReference type="Proteomes" id="UP000514720"/>
    </source>
</evidence>
<name>A0A7L7KP43_9MOLU</name>